<proteinExistence type="predicted"/>
<dbReference type="SUPFAM" id="SSF50249">
    <property type="entry name" value="Nucleic acid-binding proteins"/>
    <property type="match status" value="1"/>
</dbReference>
<dbReference type="Proteomes" id="UP001295469">
    <property type="component" value="Chromosome A05"/>
</dbReference>
<organism evidence="1">
    <name type="scientific">Brassica napus</name>
    <name type="common">Rape</name>
    <dbReference type="NCBI Taxonomy" id="3708"/>
    <lineage>
        <taxon>Eukaryota</taxon>
        <taxon>Viridiplantae</taxon>
        <taxon>Streptophyta</taxon>
        <taxon>Embryophyta</taxon>
        <taxon>Tracheophyta</taxon>
        <taxon>Spermatophyta</taxon>
        <taxon>Magnoliopsida</taxon>
        <taxon>eudicotyledons</taxon>
        <taxon>Gunneridae</taxon>
        <taxon>Pentapetalae</taxon>
        <taxon>rosids</taxon>
        <taxon>malvids</taxon>
        <taxon>Brassicales</taxon>
        <taxon>Brassicaceae</taxon>
        <taxon>Brassiceae</taxon>
        <taxon>Brassica</taxon>
    </lineage>
</organism>
<dbReference type="InterPro" id="IPR012340">
    <property type="entry name" value="NA-bd_OB-fold"/>
</dbReference>
<feature type="non-terminal residue" evidence="1">
    <location>
        <position position="146"/>
    </location>
</feature>
<sequence>IWPITNHTNKNAFLGTTFICLDIQKTFHRFLHTFSGPNAIPNVVGRICLIQGSDLYNHNIDTKIIIGFRLHRSKLVRLTFWDKEAANFRELNRISTRKNQIVIITSIIPRLHEGKLSLTTTPGSRFYFDNNIDIIQRFQKRNKLLS</sequence>
<accession>A0A816TRX7</accession>
<gene>
    <name evidence="1" type="ORF">DARMORV10_A05P35590.1</name>
</gene>
<reference evidence="1" key="1">
    <citation type="submission" date="2021-01" db="EMBL/GenBank/DDBJ databases">
        <authorList>
            <consortium name="Genoscope - CEA"/>
            <person name="William W."/>
        </authorList>
    </citation>
    <scope>NUCLEOTIDE SEQUENCE</scope>
</reference>
<protein>
    <submittedName>
        <fullName evidence="1">(rape) hypothetical protein</fullName>
    </submittedName>
</protein>
<dbReference type="Gene3D" id="2.40.50.140">
    <property type="entry name" value="Nucleic acid-binding proteins"/>
    <property type="match status" value="1"/>
</dbReference>
<evidence type="ECO:0000313" key="1">
    <source>
        <dbReference type="EMBL" id="CAF2101611.1"/>
    </source>
</evidence>
<name>A0A816TRX7_BRANA</name>
<dbReference type="AlphaFoldDB" id="A0A816TRX7"/>
<dbReference type="EMBL" id="HG994359">
    <property type="protein sequence ID" value="CAF2101611.1"/>
    <property type="molecule type" value="Genomic_DNA"/>
</dbReference>